<evidence type="ECO:0008006" key="3">
    <source>
        <dbReference type="Google" id="ProtNLM"/>
    </source>
</evidence>
<dbReference type="OrthoDB" id="882993at2"/>
<organism evidence="1 2">
    <name type="scientific">Zunongwangia mangrovi</name>
    <dbReference type="NCBI Taxonomy" id="1334022"/>
    <lineage>
        <taxon>Bacteria</taxon>
        <taxon>Pseudomonadati</taxon>
        <taxon>Bacteroidota</taxon>
        <taxon>Flavobacteriia</taxon>
        <taxon>Flavobacteriales</taxon>
        <taxon>Flavobacteriaceae</taxon>
        <taxon>Zunongwangia</taxon>
    </lineage>
</organism>
<protein>
    <recommendedName>
        <fullName evidence="3">Lipocalin-like domain-containing protein</fullName>
    </recommendedName>
</protein>
<keyword evidence="2" id="KW-1185">Reference proteome</keyword>
<dbReference type="AlphaFoldDB" id="A0A1I1M5K3"/>
<proteinExistence type="predicted"/>
<dbReference type="EMBL" id="FOKV01000009">
    <property type="protein sequence ID" value="SFC80316.1"/>
    <property type="molecule type" value="Genomic_DNA"/>
</dbReference>
<name>A0A1I1M5K3_9FLAO</name>
<gene>
    <name evidence="1" type="ORF">SAMN04487907_10944</name>
</gene>
<dbReference type="RefSeq" id="WP_092544353.1">
    <property type="nucleotide sequence ID" value="NZ_FOKV01000009.1"/>
</dbReference>
<accession>A0A1I1M5K3</accession>
<evidence type="ECO:0000313" key="2">
    <source>
        <dbReference type="Proteomes" id="UP000199438"/>
    </source>
</evidence>
<dbReference type="Proteomes" id="UP000199438">
    <property type="component" value="Unassembled WGS sequence"/>
</dbReference>
<evidence type="ECO:0000313" key="1">
    <source>
        <dbReference type="EMBL" id="SFC80316.1"/>
    </source>
</evidence>
<dbReference type="STRING" id="1334022.SAMN04487907_10944"/>
<dbReference type="PROSITE" id="PS51257">
    <property type="entry name" value="PROKAR_LIPOPROTEIN"/>
    <property type="match status" value="1"/>
</dbReference>
<reference evidence="2" key="1">
    <citation type="submission" date="2016-10" db="EMBL/GenBank/DDBJ databases">
        <authorList>
            <person name="Varghese N."/>
            <person name="Submissions S."/>
        </authorList>
    </citation>
    <scope>NUCLEOTIDE SEQUENCE [LARGE SCALE GENOMIC DNA]</scope>
    <source>
        <strain evidence="2">DSM 24499</strain>
    </source>
</reference>
<sequence>MKYLLVLILSLSLLSCNIEKPDYPELHTANNFPQKWELVQMHFPSQNKLQKGLNMAWQESYLLLPDSTFLKKRMTTTETITAEGKFYTEKQNGETYLRFEFNKEGNIININDFVTDERLLISTEDKKMTLVSSFQGEKQILNYKLK</sequence>